<organism evidence="10 11">
    <name type="scientific">Plutella xylostella</name>
    <name type="common">Diamondback moth</name>
    <name type="synonym">Plutella maculipennis</name>
    <dbReference type="NCBI Taxonomy" id="51655"/>
    <lineage>
        <taxon>Eukaryota</taxon>
        <taxon>Metazoa</taxon>
        <taxon>Ecdysozoa</taxon>
        <taxon>Arthropoda</taxon>
        <taxon>Hexapoda</taxon>
        <taxon>Insecta</taxon>
        <taxon>Pterygota</taxon>
        <taxon>Neoptera</taxon>
        <taxon>Endopterygota</taxon>
        <taxon>Lepidoptera</taxon>
        <taxon>Glossata</taxon>
        <taxon>Ditrysia</taxon>
        <taxon>Yponomeutoidea</taxon>
        <taxon>Plutellidae</taxon>
        <taxon>Plutella</taxon>
    </lineage>
</organism>
<evidence type="ECO:0000313" key="11">
    <source>
        <dbReference type="Proteomes" id="UP000653454"/>
    </source>
</evidence>
<dbReference type="Proteomes" id="UP000653454">
    <property type="component" value="Unassembled WGS sequence"/>
</dbReference>
<accession>A0A8S4D821</accession>
<sequence>MPSIMLYQVICVQICLMSFAAAVWGSDDAKVEKVMPVDCSTLRLGQFICPDPSINQIDPDTQQFRGCMKGKDVPSEGEAEVQCIAADGIICTESNSSTFKRKMPCKWTNGYSLEIALLLSVFLGMFGLDRFYLGYPGIGLAKLCTLGFMFIGQLLDIILIAAQVVGPSDGSAFVIPYYGAGVTVIRSDNETYLLPQPDWHNIT</sequence>
<comment type="subcellular location">
    <subcellularLocation>
        <location evidence="1">Membrane</location>
        <topology evidence="1">Multi-pass membrane protein</topology>
    </subcellularLocation>
</comment>
<dbReference type="Pfam" id="PF05154">
    <property type="entry name" value="TM2"/>
    <property type="match status" value="1"/>
</dbReference>
<keyword evidence="4" id="KW-0732">Signal</keyword>
<dbReference type="PANTHER" id="PTHR21016:SF1">
    <property type="entry name" value="TM2 DOMAIN-CONTAINING PROTEIN 1"/>
    <property type="match status" value="1"/>
</dbReference>
<keyword evidence="11" id="KW-1185">Reference proteome</keyword>
<protein>
    <submittedName>
        <fullName evidence="10">(diamondback moth) hypothetical protein</fullName>
    </submittedName>
</protein>
<evidence type="ECO:0000256" key="8">
    <source>
        <dbReference type="SAM" id="Phobius"/>
    </source>
</evidence>
<keyword evidence="3 8" id="KW-0812">Transmembrane</keyword>
<comment type="caution">
    <text evidence="10">The sequence shown here is derived from an EMBL/GenBank/DDBJ whole genome shotgun (WGS) entry which is preliminary data.</text>
</comment>
<evidence type="ECO:0000256" key="6">
    <source>
        <dbReference type="ARBA" id="ARBA00023136"/>
    </source>
</evidence>
<evidence type="ECO:0000256" key="3">
    <source>
        <dbReference type="ARBA" id="ARBA00022692"/>
    </source>
</evidence>
<evidence type="ECO:0000256" key="7">
    <source>
        <dbReference type="ARBA" id="ARBA00023180"/>
    </source>
</evidence>
<feature type="transmembrane region" description="Helical" evidence="8">
    <location>
        <begin position="110"/>
        <end position="128"/>
    </location>
</feature>
<name>A0A8S4D821_PLUXY</name>
<proteinExistence type="inferred from homology"/>
<feature type="transmembrane region" description="Helical" evidence="8">
    <location>
        <begin position="140"/>
        <end position="162"/>
    </location>
</feature>
<evidence type="ECO:0000259" key="9">
    <source>
        <dbReference type="Pfam" id="PF05154"/>
    </source>
</evidence>
<dbReference type="AlphaFoldDB" id="A0A8S4D821"/>
<dbReference type="InterPro" id="IPR050932">
    <property type="entry name" value="TM2D1-3-like"/>
</dbReference>
<dbReference type="PANTHER" id="PTHR21016">
    <property type="entry name" value="BETA-AMYLOID BINDING PROTEIN-RELATED"/>
    <property type="match status" value="1"/>
</dbReference>
<feature type="transmembrane region" description="Helical" evidence="8">
    <location>
        <begin position="6"/>
        <end position="25"/>
    </location>
</feature>
<dbReference type="GO" id="GO:0016020">
    <property type="term" value="C:membrane"/>
    <property type="evidence" value="ECO:0007669"/>
    <property type="project" value="UniProtKB-SubCell"/>
</dbReference>
<keyword evidence="7" id="KW-0325">Glycoprotein</keyword>
<evidence type="ECO:0000256" key="4">
    <source>
        <dbReference type="ARBA" id="ARBA00022729"/>
    </source>
</evidence>
<gene>
    <name evidence="10" type="ORF">PLXY2_LOCUS1075</name>
</gene>
<dbReference type="EMBL" id="CAJHNJ030000003">
    <property type="protein sequence ID" value="CAG9093736.1"/>
    <property type="molecule type" value="Genomic_DNA"/>
</dbReference>
<evidence type="ECO:0000256" key="2">
    <source>
        <dbReference type="ARBA" id="ARBA00008284"/>
    </source>
</evidence>
<keyword evidence="5 8" id="KW-1133">Transmembrane helix</keyword>
<evidence type="ECO:0000256" key="1">
    <source>
        <dbReference type="ARBA" id="ARBA00004141"/>
    </source>
</evidence>
<evidence type="ECO:0000256" key="5">
    <source>
        <dbReference type="ARBA" id="ARBA00022989"/>
    </source>
</evidence>
<dbReference type="InterPro" id="IPR007829">
    <property type="entry name" value="TM2"/>
</dbReference>
<keyword evidence="6 8" id="KW-0472">Membrane</keyword>
<evidence type="ECO:0000313" key="10">
    <source>
        <dbReference type="EMBL" id="CAG9093736.1"/>
    </source>
</evidence>
<comment type="similarity">
    <text evidence="2">Belongs to the TM2 family.</text>
</comment>
<feature type="domain" description="TM2" evidence="9">
    <location>
        <begin position="110"/>
        <end position="158"/>
    </location>
</feature>
<reference evidence="10" key="1">
    <citation type="submission" date="2020-11" db="EMBL/GenBank/DDBJ databases">
        <authorList>
            <person name="Whiteford S."/>
        </authorList>
    </citation>
    <scope>NUCLEOTIDE SEQUENCE</scope>
</reference>